<dbReference type="RefSeq" id="WP_129076451.1">
    <property type="nucleotide sequence ID" value="NZ_QOUX01000001.1"/>
</dbReference>
<comment type="caution">
    <text evidence="3">The sequence shown here is derived from an EMBL/GenBank/DDBJ whole genome shotgun (WGS) entry which is preliminary data.</text>
</comment>
<sequence>MNQDVYRSTKGKSSKWSALDCKPHPMCPPKEEDDTQAAEQVNKTFQLSEEYILIKDSCDVTVSTTDTKAAVSLQASLQAVIAIIISISIADSTKAEKITQELLQASKIKQITKQKTIIENSKNVDVTTTDTQVAVNIQLLLQLLVALIARLDIL</sequence>
<reference evidence="3 4" key="1">
    <citation type="journal article" date="2019" name="Int. J. Syst. Evol. Microbiol.">
        <title>Anaerobacillus alkaliphilus sp. nov., a novel alkaliphilic and moderately halophilic bacterium.</title>
        <authorList>
            <person name="Borsodi A.K."/>
            <person name="Aszalos J.M."/>
            <person name="Bihari P."/>
            <person name="Nagy I."/>
            <person name="Schumann P."/>
            <person name="Sproer C."/>
            <person name="Kovacs A.L."/>
            <person name="Boka K."/>
            <person name="Dobosy P."/>
            <person name="Ovari M."/>
            <person name="Szili-Kovacs T."/>
            <person name="Toth E."/>
        </authorList>
    </citation>
    <scope>NUCLEOTIDE SEQUENCE [LARGE SCALE GENOMIC DNA]</scope>
    <source>
        <strain evidence="3 4">B16-10</strain>
    </source>
</reference>
<evidence type="ECO:0000259" key="2">
    <source>
        <dbReference type="Pfam" id="PF07552"/>
    </source>
</evidence>
<feature type="region of interest" description="Disordered" evidence="1">
    <location>
        <begin position="1"/>
        <end position="21"/>
    </location>
</feature>
<keyword evidence="3" id="KW-0167">Capsid protein</keyword>
<dbReference type="AlphaFoldDB" id="A0A4Q0VWK9"/>
<feature type="domain" description="Spore coat protein X/V" evidence="2">
    <location>
        <begin position="32"/>
        <end position="89"/>
    </location>
</feature>
<dbReference type="Proteomes" id="UP000290649">
    <property type="component" value="Unassembled WGS sequence"/>
</dbReference>
<feature type="domain" description="Spore coat protein X/V" evidence="2">
    <location>
        <begin position="96"/>
        <end position="153"/>
    </location>
</feature>
<dbReference type="GO" id="GO:0031160">
    <property type="term" value="C:spore wall"/>
    <property type="evidence" value="ECO:0007669"/>
    <property type="project" value="InterPro"/>
</dbReference>
<accession>A0A4Q0VWK9</accession>
<dbReference type="InterPro" id="IPR011428">
    <property type="entry name" value="Spore_coat_X/V"/>
</dbReference>
<name>A0A4Q0VWK9_9BACI</name>
<protein>
    <submittedName>
        <fullName evidence="3">Spore coat protein</fullName>
    </submittedName>
</protein>
<evidence type="ECO:0000313" key="4">
    <source>
        <dbReference type="Proteomes" id="UP000290649"/>
    </source>
</evidence>
<dbReference type="OrthoDB" id="2680713at2"/>
<evidence type="ECO:0000313" key="3">
    <source>
        <dbReference type="EMBL" id="RXJ04103.1"/>
    </source>
</evidence>
<dbReference type="EMBL" id="QOUX01000001">
    <property type="protein sequence ID" value="RXJ04103.1"/>
    <property type="molecule type" value="Genomic_DNA"/>
</dbReference>
<evidence type="ECO:0000256" key="1">
    <source>
        <dbReference type="SAM" id="MobiDB-lite"/>
    </source>
</evidence>
<dbReference type="Pfam" id="PF07552">
    <property type="entry name" value="Coat_X"/>
    <property type="match status" value="2"/>
</dbReference>
<organism evidence="3 4">
    <name type="scientific">Anaerobacillus alkaliphilus</name>
    <dbReference type="NCBI Taxonomy" id="1548597"/>
    <lineage>
        <taxon>Bacteria</taxon>
        <taxon>Bacillati</taxon>
        <taxon>Bacillota</taxon>
        <taxon>Bacilli</taxon>
        <taxon>Bacillales</taxon>
        <taxon>Bacillaceae</taxon>
        <taxon>Anaerobacillus</taxon>
    </lineage>
</organism>
<dbReference type="GO" id="GO:0030435">
    <property type="term" value="P:sporulation resulting in formation of a cellular spore"/>
    <property type="evidence" value="ECO:0007669"/>
    <property type="project" value="InterPro"/>
</dbReference>
<keyword evidence="4" id="KW-1185">Reference proteome</keyword>
<gene>
    <name evidence="3" type="ORF">DS745_01585</name>
</gene>
<keyword evidence="3" id="KW-0946">Virion</keyword>
<proteinExistence type="predicted"/>